<feature type="region of interest" description="Disordered" evidence="2">
    <location>
        <begin position="183"/>
        <end position="216"/>
    </location>
</feature>
<dbReference type="SUPFAM" id="SSF54928">
    <property type="entry name" value="RNA-binding domain, RBD"/>
    <property type="match status" value="1"/>
</dbReference>
<feature type="region of interest" description="Disordered" evidence="2">
    <location>
        <begin position="1"/>
        <end position="49"/>
    </location>
</feature>
<organism evidence="5 6">
    <name type="scientific">Cylindrobasidium torrendii FP15055 ss-10</name>
    <dbReference type="NCBI Taxonomy" id="1314674"/>
    <lineage>
        <taxon>Eukaryota</taxon>
        <taxon>Fungi</taxon>
        <taxon>Dikarya</taxon>
        <taxon>Basidiomycota</taxon>
        <taxon>Agaricomycotina</taxon>
        <taxon>Agaricomycetes</taxon>
        <taxon>Agaricomycetidae</taxon>
        <taxon>Agaricales</taxon>
        <taxon>Marasmiineae</taxon>
        <taxon>Physalacriaceae</taxon>
        <taxon>Cylindrobasidium</taxon>
    </lineage>
</organism>
<dbReference type="InterPro" id="IPR007275">
    <property type="entry name" value="YTH_domain"/>
</dbReference>
<dbReference type="InterPro" id="IPR035979">
    <property type="entry name" value="RBD_domain_sf"/>
</dbReference>
<feature type="compositionally biased region" description="Polar residues" evidence="2">
    <location>
        <begin position="183"/>
        <end position="193"/>
    </location>
</feature>
<dbReference type="SMART" id="SM00360">
    <property type="entry name" value="RRM"/>
    <property type="match status" value="1"/>
</dbReference>
<feature type="compositionally biased region" description="Basic and acidic residues" evidence="2">
    <location>
        <begin position="79"/>
        <end position="94"/>
    </location>
</feature>
<dbReference type="Gene3D" id="3.30.70.330">
    <property type="match status" value="1"/>
</dbReference>
<feature type="compositionally biased region" description="Basic and acidic residues" evidence="2">
    <location>
        <begin position="736"/>
        <end position="764"/>
    </location>
</feature>
<feature type="region of interest" description="Disordered" evidence="2">
    <location>
        <begin position="269"/>
        <end position="357"/>
    </location>
</feature>
<dbReference type="GO" id="GO:0000381">
    <property type="term" value="P:regulation of alternative mRNA splicing, via spliceosome"/>
    <property type="evidence" value="ECO:0007669"/>
    <property type="project" value="TreeGrafter"/>
</dbReference>
<proteinExistence type="predicted"/>
<dbReference type="InterPro" id="IPR012677">
    <property type="entry name" value="Nucleotide-bd_a/b_plait_sf"/>
</dbReference>
<dbReference type="PROSITE" id="PS50102">
    <property type="entry name" value="RRM"/>
    <property type="match status" value="1"/>
</dbReference>
<evidence type="ECO:0000256" key="1">
    <source>
        <dbReference type="PROSITE-ProRule" id="PRU00176"/>
    </source>
</evidence>
<feature type="compositionally biased region" description="Low complexity" evidence="2">
    <location>
        <begin position="515"/>
        <end position="525"/>
    </location>
</feature>
<feature type="region of interest" description="Disordered" evidence="2">
    <location>
        <begin position="70"/>
        <end position="128"/>
    </location>
</feature>
<gene>
    <name evidence="5" type="ORF">CYLTODRAFT_144494</name>
</gene>
<dbReference type="OrthoDB" id="6103986at2759"/>
<dbReference type="InterPro" id="IPR057720">
    <property type="entry name" value="RRM_YTH1"/>
</dbReference>
<evidence type="ECO:0000259" key="4">
    <source>
        <dbReference type="PROSITE" id="PS50882"/>
    </source>
</evidence>
<dbReference type="GO" id="GO:0003729">
    <property type="term" value="F:mRNA binding"/>
    <property type="evidence" value="ECO:0007669"/>
    <property type="project" value="TreeGrafter"/>
</dbReference>
<dbReference type="PROSITE" id="PS50882">
    <property type="entry name" value="YTH"/>
    <property type="match status" value="2"/>
</dbReference>
<dbReference type="Pfam" id="PF25701">
    <property type="entry name" value="RRM_YTH1"/>
    <property type="match status" value="1"/>
</dbReference>
<protein>
    <recommendedName>
        <fullName evidence="7">YTH domain-containing protein</fullName>
    </recommendedName>
</protein>
<dbReference type="Pfam" id="PF04146">
    <property type="entry name" value="YTH"/>
    <property type="match status" value="1"/>
</dbReference>
<feature type="compositionally biased region" description="Polar residues" evidence="2">
    <location>
        <begin position="709"/>
        <end position="724"/>
    </location>
</feature>
<dbReference type="AlphaFoldDB" id="A0A0D7BKY7"/>
<feature type="domain" description="YTH" evidence="4">
    <location>
        <begin position="535"/>
        <end position="672"/>
    </location>
</feature>
<name>A0A0D7BKY7_9AGAR</name>
<feature type="region of interest" description="Disordered" evidence="2">
    <location>
        <begin position="707"/>
        <end position="769"/>
    </location>
</feature>
<feature type="region of interest" description="Disordered" evidence="2">
    <location>
        <begin position="673"/>
        <end position="693"/>
    </location>
</feature>
<feature type="region of interest" description="Disordered" evidence="2">
    <location>
        <begin position="451"/>
        <end position="525"/>
    </location>
</feature>
<dbReference type="PANTHER" id="PTHR12357:SF3">
    <property type="entry name" value="YTH DOMAIN-CONTAINING PROTEIN 1"/>
    <property type="match status" value="1"/>
</dbReference>
<sequence>MVESSAQVQTDDLNNFPTSSSTTPRPKDATPGHSDPHSRGILLAYHGGASSYRPVEQELDLETLRNAIDAVDDSMPGGAHRDGAEQRRPARRGFDSSQNSSGRHPGNTHPTSNSSHYPPGQSFAGHYNAGAIPSQSSYQYVSGYEGHPMQGVAGYQTTVYSPFYPTGAPMESNTQSFPALYNASSQGNTVQSPQPQPHGPTPSYQVMSFSPPPPSQYSYPQPFAQPYPASPVYQNQYGYVQASGMYSPHERDGQQMSWWYPQAPASPRPFSPGTPFQTPYHAPFSPPPGVRMDGFPPPGAISPSSSHMPSSASITPPDGIQASSSSSSVAPDPKSGSTKPHQGRQVLRRPYHPNPPSHRSEWVMWVGNVPNDATHDELWRFFTESDGSQTTNGVVSIFLISRSNCAFVNYDSDATLQRGIAHFNGLQLRPSDSRCPRLVCRVRQKEDDLKAGVGGQRGMGMHMKWVKQQQKEKEQIEASDSSDAPPTSPSASSRRSIQSVLSDDDSANPRPPAKSSSSGSFGSTTSSVLTRYFPKRYFILKSLTQYDLDLSLQTGLWATQKHNEGILDQAFRTSKEVYLIFGVNKSGEFYGYAKMTGPVFGEPKVPWASRDSSSVSPSTGRLPVQKDAIEEDASQPKAFFSNVEHRMVEQSPQPLSAHDSRRFTPSAIIPKVQSAPAEPRLGHSKMTPQSPDVKYSLDTRMWRPELAASKTQPQALAPTTSSEDFQLDETAPFRAVKHDSGSARENEDEDEKSKVNDNEDPNGHDDDETWGESFRVEWLCTERLPFHRTRHIRNPWNKDREVKVSRDGTELEPIIGQQLIDEWSKLAEPRPSAPPTDRKTTGKKKQQQHTQPGQTFTTTSRS</sequence>
<dbReference type="InterPro" id="IPR000504">
    <property type="entry name" value="RRM_dom"/>
</dbReference>
<feature type="compositionally biased region" description="Low complexity" evidence="2">
    <location>
        <begin position="301"/>
        <end position="314"/>
    </location>
</feature>
<evidence type="ECO:0008006" key="7">
    <source>
        <dbReference type="Google" id="ProtNLM"/>
    </source>
</evidence>
<keyword evidence="1" id="KW-0694">RNA-binding</keyword>
<evidence type="ECO:0000259" key="3">
    <source>
        <dbReference type="PROSITE" id="PS50102"/>
    </source>
</evidence>
<feature type="compositionally biased region" description="Pro residues" evidence="2">
    <location>
        <begin position="284"/>
        <end position="300"/>
    </location>
</feature>
<feature type="compositionally biased region" description="Low complexity" evidence="2">
    <location>
        <begin position="848"/>
        <end position="862"/>
    </location>
</feature>
<evidence type="ECO:0000256" key="2">
    <source>
        <dbReference type="SAM" id="MobiDB-lite"/>
    </source>
</evidence>
<dbReference type="PANTHER" id="PTHR12357">
    <property type="entry name" value="YTH YT521-B HOMOLOGY DOMAIN-CONTAINING"/>
    <property type="match status" value="1"/>
</dbReference>
<feature type="domain" description="YTH" evidence="4">
    <location>
        <begin position="680"/>
        <end position="823"/>
    </location>
</feature>
<evidence type="ECO:0000313" key="6">
    <source>
        <dbReference type="Proteomes" id="UP000054007"/>
    </source>
</evidence>
<feature type="region of interest" description="Disordered" evidence="2">
    <location>
        <begin position="820"/>
        <end position="862"/>
    </location>
</feature>
<dbReference type="EMBL" id="KN880458">
    <property type="protein sequence ID" value="KIY71142.1"/>
    <property type="molecule type" value="Genomic_DNA"/>
</dbReference>
<dbReference type="GO" id="GO:0005654">
    <property type="term" value="C:nucleoplasm"/>
    <property type="evidence" value="ECO:0007669"/>
    <property type="project" value="TreeGrafter"/>
</dbReference>
<feature type="compositionally biased region" description="Low complexity" evidence="2">
    <location>
        <begin position="478"/>
        <end position="496"/>
    </location>
</feature>
<reference evidence="5 6" key="1">
    <citation type="journal article" date="2015" name="Fungal Genet. Biol.">
        <title>Evolution of novel wood decay mechanisms in Agaricales revealed by the genome sequences of Fistulina hepatica and Cylindrobasidium torrendii.</title>
        <authorList>
            <person name="Floudas D."/>
            <person name="Held B.W."/>
            <person name="Riley R."/>
            <person name="Nagy L.G."/>
            <person name="Koehler G."/>
            <person name="Ransdell A.S."/>
            <person name="Younus H."/>
            <person name="Chow J."/>
            <person name="Chiniquy J."/>
            <person name="Lipzen A."/>
            <person name="Tritt A."/>
            <person name="Sun H."/>
            <person name="Haridas S."/>
            <person name="LaButti K."/>
            <person name="Ohm R.A."/>
            <person name="Kues U."/>
            <person name="Blanchette R.A."/>
            <person name="Grigoriev I.V."/>
            <person name="Minto R.E."/>
            <person name="Hibbett D.S."/>
        </authorList>
    </citation>
    <scope>NUCLEOTIDE SEQUENCE [LARGE SCALE GENOMIC DNA]</scope>
    <source>
        <strain evidence="5 6">FP15055 ss-10</strain>
    </source>
</reference>
<dbReference type="GO" id="GO:1990247">
    <property type="term" value="F:N6-methyladenosine-containing RNA reader activity"/>
    <property type="evidence" value="ECO:0007669"/>
    <property type="project" value="TreeGrafter"/>
</dbReference>
<evidence type="ECO:0000313" key="5">
    <source>
        <dbReference type="EMBL" id="KIY71142.1"/>
    </source>
</evidence>
<dbReference type="Proteomes" id="UP000054007">
    <property type="component" value="Unassembled WGS sequence"/>
</dbReference>
<feature type="compositionally biased region" description="Polar residues" evidence="2">
    <location>
        <begin position="1"/>
        <end position="24"/>
    </location>
</feature>
<dbReference type="STRING" id="1314674.A0A0D7BKY7"/>
<dbReference type="InterPro" id="IPR045168">
    <property type="entry name" value="YTH_prot"/>
</dbReference>
<accession>A0A0D7BKY7</accession>
<keyword evidence="6" id="KW-1185">Reference proteome</keyword>
<feature type="compositionally biased region" description="Polar residues" evidence="2">
    <location>
        <begin position="95"/>
        <end position="116"/>
    </location>
</feature>
<dbReference type="Gene3D" id="3.10.590.10">
    <property type="entry name" value="ph1033 like domains"/>
    <property type="match status" value="2"/>
</dbReference>
<feature type="domain" description="RRM" evidence="3">
    <location>
        <begin position="362"/>
        <end position="434"/>
    </location>
</feature>
<feature type="compositionally biased region" description="Basic and acidic residues" evidence="2">
    <location>
        <begin position="25"/>
        <end position="38"/>
    </location>
</feature>
<dbReference type="CDD" id="cd21134">
    <property type="entry name" value="YTH"/>
    <property type="match status" value="1"/>
</dbReference>
<dbReference type="GO" id="GO:0000398">
    <property type="term" value="P:mRNA splicing, via spliceosome"/>
    <property type="evidence" value="ECO:0007669"/>
    <property type="project" value="TreeGrafter"/>
</dbReference>